<feature type="compositionally biased region" description="Basic and acidic residues" evidence="2">
    <location>
        <begin position="710"/>
        <end position="720"/>
    </location>
</feature>
<keyword evidence="5" id="KW-1185">Reference proteome</keyword>
<keyword evidence="1" id="KW-0479">Metal-binding</keyword>
<name>A0A976P0C7_BRELC</name>
<dbReference type="EMBL" id="SHOA02000018">
    <property type="protein sequence ID" value="TDH74112.1"/>
    <property type="molecule type" value="Genomic_DNA"/>
</dbReference>
<feature type="compositionally biased region" description="Polar residues" evidence="2">
    <location>
        <begin position="267"/>
        <end position="289"/>
    </location>
</feature>
<dbReference type="GO" id="GO:0008270">
    <property type="term" value="F:zinc ion binding"/>
    <property type="evidence" value="ECO:0007669"/>
    <property type="project" value="UniProtKB-KW"/>
</dbReference>
<dbReference type="PANTHER" id="PTHR35213">
    <property type="entry name" value="RING-TYPE DOMAIN-CONTAINING PROTEIN-RELATED"/>
    <property type="match status" value="1"/>
</dbReference>
<organism evidence="4 5">
    <name type="scientific">Bremia lactucae</name>
    <name type="common">Lettuce downy mildew</name>
    <dbReference type="NCBI Taxonomy" id="4779"/>
    <lineage>
        <taxon>Eukaryota</taxon>
        <taxon>Sar</taxon>
        <taxon>Stramenopiles</taxon>
        <taxon>Oomycota</taxon>
        <taxon>Peronosporomycetes</taxon>
        <taxon>Peronosporales</taxon>
        <taxon>Peronosporaceae</taxon>
        <taxon>Bremia</taxon>
    </lineage>
</organism>
<dbReference type="SMART" id="SM00184">
    <property type="entry name" value="RING"/>
    <property type="match status" value="1"/>
</dbReference>
<keyword evidence="1" id="KW-0863">Zinc-finger</keyword>
<evidence type="ECO:0000259" key="3">
    <source>
        <dbReference type="PROSITE" id="PS50089"/>
    </source>
</evidence>
<comment type="caution">
    <text evidence="4">The sequence shown here is derived from an EMBL/GenBank/DDBJ whole genome shotgun (WGS) entry which is preliminary data.</text>
</comment>
<keyword evidence="1" id="KW-0862">Zinc</keyword>
<feature type="compositionally biased region" description="Polar residues" evidence="2">
    <location>
        <begin position="93"/>
        <end position="115"/>
    </location>
</feature>
<proteinExistence type="predicted"/>
<dbReference type="Proteomes" id="UP000294530">
    <property type="component" value="Unassembled WGS sequence"/>
</dbReference>
<evidence type="ECO:0000256" key="2">
    <source>
        <dbReference type="SAM" id="MobiDB-lite"/>
    </source>
</evidence>
<dbReference type="PANTHER" id="PTHR35213:SF5">
    <property type="entry name" value="RING-TYPE DOMAIN-CONTAINING PROTEIN"/>
    <property type="match status" value="1"/>
</dbReference>
<dbReference type="PROSITE" id="PS50089">
    <property type="entry name" value="ZF_RING_2"/>
    <property type="match status" value="1"/>
</dbReference>
<reference evidence="4 5" key="1">
    <citation type="journal article" date="2021" name="Genome Biol.">
        <title>AFLAP: assembly-free linkage analysis pipeline using k-mers from genome sequencing data.</title>
        <authorList>
            <person name="Fletcher K."/>
            <person name="Zhang L."/>
            <person name="Gil J."/>
            <person name="Han R."/>
            <person name="Cavanaugh K."/>
            <person name="Michelmore R."/>
        </authorList>
    </citation>
    <scope>NUCLEOTIDE SEQUENCE [LARGE SCALE GENOMIC DNA]</scope>
    <source>
        <strain evidence="4 5">SF5</strain>
    </source>
</reference>
<dbReference type="InterPro" id="IPR001841">
    <property type="entry name" value="Znf_RING"/>
</dbReference>
<protein>
    <recommendedName>
        <fullName evidence="3">RING-type domain-containing protein</fullName>
    </recommendedName>
</protein>
<dbReference type="KEGG" id="blac:94344911"/>
<feature type="region of interest" description="Disordered" evidence="2">
    <location>
        <begin position="93"/>
        <end position="116"/>
    </location>
</feature>
<evidence type="ECO:0000256" key="1">
    <source>
        <dbReference type="PROSITE-ProRule" id="PRU00175"/>
    </source>
</evidence>
<sequence>MARTFGTSSHSDDPASAYVSTVPPTSCLLCYNPNVDVILEPCHHQFHAACIDRVFTKDKVCPTCWNPIQAPRSAGNHQSYACTIPQDHSNTYAVDNGTTQARETPPDTSTDTSKLFKNPPVAMRKGKWTAEESAYCDRLIEEFKKGNLPLSEGTTLRTFLSKLLNCDPMRISKKYTGDQCIGKIIFRRREDTVNKDDRTSIRKELAELEKTYLEREQYNQRRREKRLESELSRDKNRFVPPRSIQYAGTGNVTPTTSSQAPAEPSQGFPSTCGSSLTTHESKSHATSANYSTRATPMLVQPPLHPTPQPNNAINASTHVLYTDHNIVSLHGIAGALSQGPSLMHQDEKLANNGTLETHSDDSFPRVSSIDSFSCLFPRVVSIENFQHTTSSGLGPMHSSLSYALPESFNSMSSSGFDAPFSGLPKMGSTTEGLNAYFPRIQSLEHLSSLLQGHGSNTGALPLRDSLEISTSKQFKKEPATTSGGLSIRHEETIMKEEPRQTETKARISSYSSSSTNDSVVLTIKTSSLTSDINKRLSPSHSACSSVGNQIQAPKPVNKMLRSSSGIFPRVPSMDTMPSGTLMDKIPRVASLDKLPRIPSMDKLHSLNCSEQRIPRVPSTDKLARVPSSDMLSRFNASDFSSFPSFTNLTSLSASTSYDKLSSLGGFKSGFPRNSSIEDILSLVASSESGLPSNGSALQLNALAAVAGEESSHYERKRRLDNSQQESSLSGDLKKSKVST</sequence>
<dbReference type="Gene3D" id="3.30.40.10">
    <property type="entry name" value="Zinc/RING finger domain, C3HC4 (zinc finger)"/>
    <property type="match status" value="1"/>
</dbReference>
<feature type="region of interest" description="Disordered" evidence="2">
    <location>
        <begin position="218"/>
        <end position="289"/>
    </location>
</feature>
<dbReference type="SUPFAM" id="SSF57850">
    <property type="entry name" value="RING/U-box"/>
    <property type="match status" value="1"/>
</dbReference>
<dbReference type="GeneID" id="94344911"/>
<dbReference type="Pfam" id="PF13639">
    <property type="entry name" value="zf-RING_2"/>
    <property type="match status" value="1"/>
</dbReference>
<feature type="region of interest" description="Disordered" evidence="2">
    <location>
        <begin position="710"/>
        <end position="739"/>
    </location>
</feature>
<dbReference type="RefSeq" id="XP_067823610.1">
    <property type="nucleotide sequence ID" value="XM_067959240.1"/>
</dbReference>
<evidence type="ECO:0000313" key="5">
    <source>
        <dbReference type="Proteomes" id="UP000294530"/>
    </source>
</evidence>
<gene>
    <name evidence="4" type="ORF">CCR75_001135</name>
</gene>
<feature type="compositionally biased region" description="Basic and acidic residues" evidence="2">
    <location>
        <begin position="218"/>
        <end position="237"/>
    </location>
</feature>
<feature type="compositionally biased region" description="Polar residues" evidence="2">
    <location>
        <begin position="246"/>
        <end position="260"/>
    </location>
</feature>
<dbReference type="OrthoDB" id="8062037at2759"/>
<accession>A0A976P0C7</accession>
<evidence type="ECO:0000313" key="4">
    <source>
        <dbReference type="EMBL" id="TDH74112.1"/>
    </source>
</evidence>
<feature type="domain" description="RING-type" evidence="3">
    <location>
        <begin position="27"/>
        <end position="64"/>
    </location>
</feature>
<dbReference type="InterPro" id="IPR013083">
    <property type="entry name" value="Znf_RING/FYVE/PHD"/>
</dbReference>
<dbReference type="AlphaFoldDB" id="A0A976P0C7"/>